<dbReference type="SUPFAM" id="SSF63418">
    <property type="entry name" value="MurE/MurF N-terminal domain"/>
    <property type="match status" value="1"/>
</dbReference>
<name>A0A6J4S6B2_9ACTN</name>
<keyword evidence="4 10" id="KW-0547">Nucleotide-binding</keyword>
<dbReference type="GO" id="GO:0005524">
    <property type="term" value="F:ATP binding"/>
    <property type="evidence" value="ECO:0007669"/>
    <property type="project" value="UniProtKB-UniRule"/>
</dbReference>
<evidence type="ECO:0000256" key="4">
    <source>
        <dbReference type="ARBA" id="ARBA00022741"/>
    </source>
</evidence>
<dbReference type="Pfam" id="PF08245">
    <property type="entry name" value="Mur_ligase_M"/>
    <property type="match status" value="1"/>
</dbReference>
<dbReference type="InterPro" id="IPR000713">
    <property type="entry name" value="Mur_ligase_N"/>
</dbReference>
<keyword evidence="9 10" id="KW-0961">Cell wall biogenesis/degradation</keyword>
<dbReference type="InterPro" id="IPR036565">
    <property type="entry name" value="Mur-like_cat_sf"/>
</dbReference>
<organism evidence="16">
    <name type="scientific">uncultured Solirubrobacteraceae bacterium</name>
    <dbReference type="NCBI Taxonomy" id="1162706"/>
    <lineage>
        <taxon>Bacteria</taxon>
        <taxon>Bacillati</taxon>
        <taxon>Actinomycetota</taxon>
        <taxon>Thermoleophilia</taxon>
        <taxon>Solirubrobacterales</taxon>
        <taxon>Solirubrobacteraceae</taxon>
        <taxon>environmental samples</taxon>
    </lineage>
</organism>
<feature type="domain" description="Mur ligase N-terminal catalytic" evidence="13">
    <location>
        <begin position="30"/>
        <end position="101"/>
    </location>
</feature>
<evidence type="ECO:0000256" key="6">
    <source>
        <dbReference type="ARBA" id="ARBA00022960"/>
    </source>
</evidence>
<dbReference type="Pfam" id="PF01225">
    <property type="entry name" value="Mur_ligase"/>
    <property type="match status" value="1"/>
</dbReference>
<comment type="function">
    <text evidence="10 11">Involved in cell wall formation. Catalyzes the final step in the synthesis of UDP-N-acetylmuramoyl-pentapeptide, the precursor of murein.</text>
</comment>
<evidence type="ECO:0000256" key="2">
    <source>
        <dbReference type="ARBA" id="ARBA00022598"/>
    </source>
</evidence>
<dbReference type="AlphaFoldDB" id="A0A6J4S6B2"/>
<dbReference type="GO" id="GO:0071555">
    <property type="term" value="P:cell wall organization"/>
    <property type="evidence" value="ECO:0007669"/>
    <property type="project" value="UniProtKB-KW"/>
</dbReference>
<feature type="domain" description="Mur ligase central" evidence="15">
    <location>
        <begin position="113"/>
        <end position="291"/>
    </location>
</feature>
<evidence type="ECO:0000256" key="5">
    <source>
        <dbReference type="ARBA" id="ARBA00022840"/>
    </source>
</evidence>
<dbReference type="GO" id="GO:0008360">
    <property type="term" value="P:regulation of cell shape"/>
    <property type="evidence" value="ECO:0007669"/>
    <property type="project" value="UniProtKB-KW"/>
</dbReference>
<evidence type="ECO:0000256" key="10">
    <source>
        <dbReference type="HAMAP-Rule" id="MF_02019"/>
    </source>
</evidence>
<evidence type="ECO:0000256" key="3">
    <source>
        <dbReference type="ARBA" id="ARBA00022618"/>
    </source>
</evidence>
<comment type="catalytic activity">
    <reaction evidence="10 11">
        <text>D-alanyl-D-alanine + UDP-N-acetyl-alpha-D-muramoyl-L-alanyl-gamma-D-glutamyl-meso-2,6-diaminopimelate + ATP = UDP-N-acetyl-alpha-D-muramoyl-L-alanyl-gamma-D-glutamyl-meso-2,6-diaminopimeloyl-D-alanyl-D-alanine + ADP + phosphate + H(+)</text>
        <dbReference type="Rhea" id="RHEA:28374"/>
        <dbReference type="ChEBI" id="CHEBI:15378"/>
        <dbReference type="ChEBI" id="CHEBI:30616"/>
        <dbReference type="ChEBI" id="CHEBI:43474"/>
        <dbReference type="ChEBI" id="CHEBI:57822"/>
        <dbReference type="ChEBI" id="CHEBI:61386"/>
        <dbReference type="ChEBI" id="CHEBI:83905"/>
        <dbReference type="ChEBI" id="CHEBI:456216"/>
        <dbReference type="EC" id="6.3.2.10"/>
    </reaction>
</comment>
<dbReference type="InterPro" id="IPR036615">
    <property type="entry name" value="Mur_ligase_C_dom_sf"/>
</dbReference>
<protein>
    <recommendedName>
        <fullName evidence="10 11">UDP-N-acetylmuramoyl-tripeptide--D-alanyl-D-alanine ligase</fullName>
        <ecNumber evidence="10 11">6.3.2.10</ecNumber>
    </recommendedName>
    <alternativeName>
        <fullName evidence="10">D-alanyl-D-alanine-adding enzyme</fullName>
    </alternativeName>
</protein>
<keyword evidence="1 10" id="KW-0963">Cytoplasm</keyword>
<dbReference type="SUPFAM" id="SSF53244">
    <property type="entry name" value="MurD-like peptide ligases, peptide-binding domain"/>
    <property type="match status" value="1"/>
</dbReference>
<keyword evidence="6 10" id="KW-0133">Cell shape</keyword>
<keyword evidence="2 10" id="KW-0436">Ligase</keyword>
<dbReference type="GO" id="GO:0009252">
    <property type="term" value="P:peptidoglycan biosynthetic process"/>
    <property type="evidence" value="ECO:0007669"/>
    <property type="project" value="UniProtKB-UniRule"/>
</dbReference>
<evidence type="ECO:0000256" key="1">
    <source>
        <dbReference type="ARBA" id="ARBA00022490"/>
    </source>
</evidence>
<evidence type="ECO:0000259" key="14">
    <source>
        <dbReference type="Pfam" id="PF02875"/>
    </source>
</evidence>
<dbReference type="InterPro" id="IPR051046">
    <property type="entry name" value="MurCDEF_CellWall_CoF430Synth"/>
</dbReference>
<dbReference type="InterPro" id="IPR013221">
    <property type="entry name" value="Mur_ligase_cen"/>
</dbReference>
<evidence type="ECO:0000259" key="13">
    <source>
        <dbReference type="Pfam" id="PF01225"/>
    </source>
</evidence>
<evidence type="ECO:0000256" key="12">
    <source>
        <dbReference type="SAM" id="MobiDB-lite"/>
    </source>
</evidence>
<dbReference type="Gene3D" id="3.90.190.20">
    <property type="entry name" value="Mur ligase, C-terminal domain"/>
    <property type="match status" value="1"/>
</dbReference>
<evidence type="ECO:0000256" key="8">
    <source>
        <dbReference type="ARBA" id="ARBA00023306"/>
    </source>
</evidence>
<dbReference type="HAMAP" id="MF_02019">
    <property type="entry name" value="MurF"/>
    <property type="match status" value="1"/>
</dbReference>
<comment type="similarity">
    <text evidence="10">Belongs to the MurCDEF family. MurF subfamily.</text>
</comment>
<feature type="compositionally biased region" description="Low complexity" evidence="12">
    <location>
        <begin position="445"/>
        <end position="455"/>
    </location>
</feature>
<comment type="pathway">
    <text evidence="10 11">Cell wall biogenesis; peptidoglycan biosynthesis.</text>
</comment>
<dbReference type="InterPro" id="IPR035911">
    <property type="entry name" value="MurE/MurF_N"/>
</dbReference>
<keyword evidence="5 10" id="KW-0067">ATP-binding</keyword>
<dbReference type="NCBIfam" id="TIGR01143">
    <property type="entry name" value="murF"/>
    <property type="match status" value="1"/>
</dbReference>
<dbReference type="EMBL" id="CADCVL010000268">
    <property type="protein sequence ID" value="CAA9483934.1"/>
    <property type="molecule type" value="Genomic_DNA"/>
</dbReference>
<dbReference type="UniPathway" id="UPA00219"/>
<dbReference type="InterPro" id="IPR005863">
    <property type="entry name" value="UDP-N-AcMur_synth"/>
</dbReference>
<feature type="domain" description="Mur ligase C-terminal" evidence="14">
    <location>
        <begin position="312"/>
        <end position="430"/>
    </location>
</feature>
<evidence type="ECO:0000256" key="9">
    <source>
        <dbReference type="ARBA" id="ARBA00023316"/>
    </source>
</evidence>
<dbReference type="SUPFAM" id="SSF53623">
    <property type="entry name" value="MurD-like peptide ligases, catalytic domain"/>
    <property type="match status" value="1"/>
</dbReference>
<dbReference type="GO" id="GO:0005737">
    <property type="term" value="C:cytoplasm"/>
    <property type="evidence" value="ECO:0007669"/>
    <property type="project" value="UniProtKB-SubCell"/>
</dbReference>
<evidence type="ECO:0000313" key="16">
    <source>
        <dbReference type="EMBL" id="CAA9483934.1"/>
    </source>
</evidence>
<evidence type="ECO:0000256" key="11">
    <source>
        <dbReference type="RuleBase" id="RU004136"/>
    </source>
</evidence>
<evidence type="ECO:0000256" key="7">
    <source>
        <dbReference type="ARBA" id="ARBA00022984"/>
    </source>
</evidence>
<feature type="region of interest" description="Disordered" evidence="12">
    <location>
        <begin position="445"/>
        <end position="468"/>
    </location>
</feature>
<evidence type="ECO:0000259" key="15">
    <source>
        <dbReference type="Pfam" id="PF08245"/>
    </source>
</evidence>
<feature type="binding site" evidence="10">
    <location>
        <begin position="115"/>
        <end position="121"/>
    </location>
    <ligand>
        <name>ATP</name>
        <dbReference type="ChEBI" id="CHEBI:30616"/>
    </ligand>
</feature>
<sequence length="468" mass="47435">MNHWDATRLASAAGARMLRAAAGDGGPRRVVIDSRTVGEGDLFVAIPGARVDGGAYARAASAAGAWGVVVQSQWADEALAESGAVLVAEDPVGALGALARDWRRELGAAVIAVTGSVGKTSTKDLIAAMIRPHRRLAASRANFNTEIGLPLELLAAPAGTEVLVLELGMRGFGQIAELATICEPDVGVITNIAPVHLEQVGDLDGVARAKGELLVGLRDGGHAVVPAGEPRLEPWLRGTLAVTRFGPGGDVDWVRGSEGSAIAVPGSTLTLDLNVTQAHQRSNALAAAAAALAVGVRPSGRVDVAFSALRGEHVDLPGWVVLINDCYNANPLSMGAALEDLGAHETAGRRIAVLGDMLELGAEEDDLHRRAGAQAALAGVEVLITVGPRARLMADEFPGEVHAVADADAAAGVLVSLQRAGDVVLVKGSRGVGLERVAERLGAGTAGVAPGDDGAAVGGDGAAAKAPD</sequence>
<dbReference type="InterPro" id="IPR004101">
    <property type="entry name" value="Mur_ligase_C"/>
</dbReference>
<reference evidence="16" key="1">
    <citation type="submission" date="2020-02" db="EMBL/GenBank/DDBJ databases">
        <authorList>
            <person name="Meier V. D."/>
        </authorList>
    </citation>
    <scope>NUCLEOTIDE SEQUENCE</scope>
    <source>
        <strain evidence="16">AVDCRST_MAG65</strain>
    </source>
</reference>
<dbReference type="PANTHER" id="PTHR43024">
    <property type="entry name" value="UDP-N-ACETYLMURAMOYL-TRIPEPTIDE--D-ALANYL-D-ALANINE LIGASE"/>
    <property type="match status" value="1"/>
</dbReference>
<dbReference type="Pfam" id="PF02875">
    <property type="entry name" value="Mur_ligase_C"/>
    <property type="match status" value="1"/>
</dbReference>
<keyword evidence="8 10" id="KW-0131">Cell cycle</keyword>
<keyword evidence="3 10" id="KW-0132">Cell division</keyword>
<keyword evidence="7 10" id="KW-0573">Peptidoglycan synthesis</keyword>
<dbReference type="GO" id="GO:0047480">
    <property type="term" value="F:UDP-N-acetylmuramoyl-tripeptide-D-alanyl-D-alanine ligase activity"/>
    <property type="evidence" value="ECO:0007669"/>
    <property type="project" value="UniProtKB-UniRule"/>
</dbReference>
<dbReference type="GO" id="GO:0051301">
    <property type="term" value="P:cell division"/>
    <property type="evidence" value="ECO:0007669"/>
    <property type="project" value="UniProtKB-KW"/>
</dbReference>
<gene>
    <name evidence="10" type="primary">murF</name>
    <name evidence="16" type="ORF">AVDCRST_MAG65-1608</name>
</gene>
<accession>A0A6J4S6B2</accession>
<dbReference type="EC" id="6.3.2.10" evidence="10 11"/>
<dbReference type="Gene3D" id="3.40.1390.10">
    <property type="entry name" value="MurE/MurF, N-terminal domain"/>
    <property type="match status" value="1"/>
</dbReference>
<dbReference type="PANTHER" id="PTHR43024:SF1">
    <property type="entry name" value="UDP-N-ACETYLMURAMOYL-TRIPEPTIDE--D-ALANYL-D-ALANINE LIGASE"/>
    <property type="match status" value="1"/>
</dbReference>
<proteinExistence type="inferred from homology"/>
<comment type="subcellular location">
    <subcellularLocation>
        <location evidence="10 11">Cytoplasm</location>
    </subcellularLocation>
</comment>
<dbReference type="Gene3D" id="3.40.1190.10">
    <property type="entry name" value="Mur-like, catalytic domain"/>
    <property type="match status" value="1"/>
</dbReference>